<dbReference type="PANTHER" id="PTHR36316:SF1">
    <property type="entry name" value="OS06G0213900 PROTEIN"/>
    <property type="match status" value="1"/>
</dbReference>
<proteinExistence type="predicted"/>
<name>A0A2P6PZD8_ROSCH</name>
<dbReference type="Gramene" id="PRQ27305">
    <property type="protein sequence ID" value="PRQ27305"/>
    <property type="gene ID" value="RchiOBHm_Chr6g0303941"/>
</dbReference>
<dbReference type="OMA" id="GQKYRLH"/>
<keyword evidence="1" id="KW-0175">Coiled coil</keyword>
<evidence type="ECO:0000256" key="1">
    <source>
        <dbReference type="SAM" id="Coils"/>
    </source>
</evidence>
<dbReference type="Proteomes" id="UP000238479">
    <property type="component" value="Chromosome 6"/>
</dbReference>
<evidence type="ECO:0000313" key="3">
    <source>
        <dbReference type="Proteomes" id="UP000238479"/>
    </source>
</evidence>
<dbReference type="PANTHER" id="PTHR36316">
    <property type="entry name" value="OS06G0213900 PROTEIN"/>
    <property type="match status" value="1"/>
</dbReference>
<reference evidence="2 3" key="1">
    <citation type="journal article" date="2018" name="Nat. Genet.">
        <title>The Rosa genome provides new insights in the design of modern roses.</title>
        <authorList>
            <person name="Bendahmane M."/>
        </authorList>
    </citation>
    <scope>NUCLEOTIDE SEQUENCE [LARGE SCALE GENOMIC DNA]</scope>
    <source>
        <strain evidence="3">cv. Old Blush</strain>
    </source>
</reference>
<comment type="caution">
    <text evidence="2">The sequence shown here is derived from an EMBL/GenBank/DDBJ whole genome shotgun (WGS) entry which is preliminary data.</text>
</comment>
<accession>A0A2P6PZD8</accession>
<organism evidence="2 3">
    <name type="scientific">Rosa chinensis</name>
    <name type="common">China rose</name>
    <dbReference type="NCBI Taxonomy" id="74649"/>
    <lineage>
        <taxon>Eukaryota</taxon>
        <taxon>Viridiplantae</taxon>
        <taxon>Streptophyta</taxon>
        <taxon>Embryophyta</taxon>
        <taxon>Tracheophyta</taxon>
        <taxon>Spermatophyta</taxon>
        <taxon>Magnoliopsida</taxon>
        <taxon>eudicotyledons</taxon>
        <taxon>Gunneridae</taxon>
        <taxon>Pentapetalae</taxon>
        <taxon>rosids</taxon>
        <taxon>fabids</taxon>
        <taxon>Rosales</taxon>
        <taxon>Rosaceae</taxon>
        <taxon>Rosoideae</taxon>
        <taxon>Rosoideae incertae sedis</taxon>
        <taxon>Rosa</taxon>
    </lineage>
</organism>
<evidence type="ECO:0000313" key="2">
    <source>
        <dbReference type="EMBL" id="PRQ27305.1"/>
    </source>
</evidence>
<dbReference type="AlphaFoldDB" id="A0A2P6PZD8"/>
<sequence length="128" mass="14368">MNKRSLLLQSPLSLSFQLQTSKVMASPAPPSSAPGARKPLGFVANAVKRKDKFIQFFAMTGILLLSVRSLGQKYRLHDLQEDTAALKEEQETLDNRMNNIKRDLLHEASVEPTGLFASRLRRLFGDQQ</sequence>
<dbReference type="EMBL" id="PDCK01000044">
    <property type="protein sequence ID" value="PRQ27305.1"/>
    <property type="molecule type" value="Genomic_DNA"/>
</dbReference>
<gene>
    <name evidence="2" type="ORF">RchiOBHm_Chr6g0303941</name>
</gene>
<dbReference type="STRING" id="74649.A0A2P6PZD8"/>
<feature type="coiled-coil region" evidence="1">
    <location>
        <begin position="76"/>
        <end position="103"/>
    </location>
</feature>
<keyword evidence="3" id="KW-1185">Reference proteome</keyword>
<protein>
    <submittedName>
        <fullName evidence="2">Uncharacterized protein</fullName>
    </submittedName>
</protein>